<dbReference type="Pfam" id="PF02826">
    <property type="entry name" value="2-Hacid_dh_C"/>
    <property type="match status" value="1"/>
</dbReference>
<evidence type="ECO:0000256" key="1">
    <source>
        <dbReference type="ARBA" id="ARBA00023002"/>
    </source>
</evidence>
<dbReference type="Proteomes" id="UP000294829">
    <property type="component" value="Unassembled WGS sequence"/>
</dbReference>
<dbReference type="CDD" id="cd12164">
    <property type="entry name" value="GDH_like_2"/>
    <property type="match status" value="1"/>
</dbReference>
<dbReference type="InterPro" id="IPR006140">
    <property type="entry name" value="D-isomer_DH_NAD-bd"/>
</dbReference>
<keyword evidence="2" id="KW-0520">NAD</keyword>
<protein>
    <submittedName>
        <fullName evidence="4">Glyoxylate/hydroxypyruvate reductase A</fullName>
    </submittedName>
</protein>
<keyword evidence="5" id="KW-1185">Reference proteome</keyword>
<dbReference type="PANTHER" id="PTHR43333">
    <property type="entry name" value="2-HACID_DH_C DOMAIN-CONTAINING PROTEIN"/>
    <property type="match status" value="1"/>
</dbReference>
<evidence type="ECO:0000259" key="3">
    <source>
        <dbReference type="Pfam" id="PF02826"/>
    </source>
</evidence>
<dbReference type="OrthoDB" id="9787219at2"/>
<organism evidence="4 5">
    <name type="scientific">Sapientia aquatica</name>
    <dbReference type="NCBI Taxonomy" id="1549640"/>
    <lineage>
        <taxon>Bacteria</taxon>
        <taxon>Pseudomonadati</taxon>
        <taxon>Pseudomonadota</taxon>
        <taxon>Betaproteobacteria</taxon>
        <taxon>Burkholderiales</taxon>
        <taxon>Oxalobacteraceae</taxon>
        <taxon>Sapientia</taxon>
    </lineage>
</organism>
<dbReference type="Gene3D" id="3.40.50.720">
    <property type="entry name" value="NAD(P)-binding Rossmann-like Domain"/>
    <property type="match status" value="2"/>
</dbReference>
<dbReference type="SUPFAM" id="SSF51735">
    <property type="entry name" value="NAD(P)-binding Rossmann-fold domains"/>
    <property type="match status" value="1"/>
</dbReference>
<accession>A0A4V3ATV4</accession>
<name>A0A4V3ATV4_9BURK</name>
<reference evidence="4 5" key="1">
    <citation type="submission" date="2019-03" db="EMBL/GenBank/DDBJ databases">
        <title>Sapientia aquatica gen. nov., sp. nov., isolated from a crater lake.</title>
        <authorList>
            <person name="Felfoldi T."/>
            <person name="Szabo A."/>
            <person name="Toth E."/>
            <person name="Schumann P."/>
            <person name="Keki Z."/>
            <person name="Marialigeti K."/>
            <person name="Mathe I."/>
        </authorList>
    </citation>
    <scope>NUCLEOTIDE SEQUENCE [LARGE SCALE GENOMIC DNA]</scope>
    <source>
        <strain evidence="4 5">SA-152</strain>
    </source>
</reference>
<feature type="domain" description="D-isomer specific 2-hydroxyacid dehydrogenase NAD-binding" evidence="3">
    <location>
        <begin position="104"/>
        <end position="274"/>
    </location>
</feature>
<dbReference type="PANTHER" id="PTHR43333:SF1">
    <property type="entry name" value="D-ISOMER SPECIFIC 2-HYDROXYACID DEHYDROGENASE NAD-BINDING DOMAIN-CONTAINING PROTEIN"/>
    <property type="match status" value="1"/>
</dbReference>
<dbReference type="AlphaFoldDB" id="A0A4V3ATV4"/>
<dbReference type="EMBL" id="SMYL01000012">
    <property type="protein sequence ID" value="TDK61923.1"/>
    <property type="molecule type" value="Genomic_DNA"/>
</dbReference>
<evidence type="ECO:0000256" key="2">
    <source>
        <dbReference type="ARBA" id="ARBA00023027"/>
    </source>
</evidence>
<dbReference type="SUPFAM" id="SSF52283">
    <property type="entry name" value="Formate/glycerate dehydrogenase catalytic domain-like"/>
    <property type="match status" value="1"/>
</dbReference>
<evidence type="ECO:0000313" key="4">
    <source>
        <dbReference type="EMBL" id="TDK61923.1"/>
    </source>
</evidence>
<keyword evidence="1" id="KW-0560">Oxidoreductase</keyword>
<proteinExistence type="predicted"/>
<dbReference type="GO" id="GO:0051287">
    <property type="term" value="F:NAD binding"/>
    <property type="evidence" value="ECO:0007669"/>
    <property type="project" value="InterPro"/>
</dbReference>
<keyword evidence="4" id="KW-0670">Pyruvate</keyword>
<evidence type="ECO:0000313" key="5">
    <source>
        <dbReference type="Proteomes" id="UP000294829"/>
    </source>
</evidence>
<gene>
    <name evidence="4" type="ORF">E2I14_16710</name>
</gene>
<sequence>MHIIYYNGSDASEDGLNAYRKSLPQANIRQWLPGDQAPADYALVWKPPAEMLAGRSDLKAIISLGAGVDALLRIQEHLPANVPIVRLEDAGMAEQMADYVSYAVLRYFRRMDEYEKFANCAQWQPLAPRTKSQFPIAVLGLGVLGKAIAQRLQQLGFPVLGWSRSVKAELGLPNFSGEQGLADCLAQAQVAVAILPLTAETNRLLNRTTLSHLPRGAYLVNVGRGAQVVEADLVELIRNGHLAGATLDVFHTEPLAADHPFWQEPNITITPHVSALTIVEQAQAQLAQKIQRIEQGLPITGIVDRHKGY</sequence>
<dbReference type="GO" id="GO:0016491">
    <property type="term" value="F:oxidoreductase activity"/>
    <property type="evidence" value="ECO:0007669"/>
    <property type="project" value="UniProtKB-KW"/>
</dbReference>
<dbReference type="RefSeq" id="WP_133330623.1">
    <property type="nucleotide sequence ID" value="NZ_SMYL01000012.1"/>
</dbReference>
<dbReference type="InterPro" id="IPR036291">
    <property type="entry name" value="NAD(P)-bd_dom_sf"/>
</dbReference>
<comment type="caution">
    <text evidence="4">The sequence shown here is derived from an EMBL/GenBank/DDBJ whole genome shotgun (WGS) entry which is preliminary data.</text>
</comment>